<keyword evidence="8" id="KW-0576">Peroxisome</keyword>
<evidence type="ECO:0000256" key="11">
    <source>
        <dbReference type="ARBA" id="ARBA00023268"/>
    </source>
</evidence>
<feature type="domain" description="3-hydroxyacyl-CoA dehydrogenase C-terminal" evidence="13">
    <location>
        <begin position="603"/>
        <end position="683"/>
    </location>
</feature>
<feature type="domain" description="3-hydroxyacyl-CoA dehydrogenase C-terminal" evidence="13">
    <location>
        <begin position="475"/>
        <end position="567"/>
    </location>
</feature>
<evidence type="ECO:0000256" key="8">
    <source>
        <dbReference type="ARBA" id="ARBA00023140"/>
    </source>
</evidence>
<evidence type="ECO:0000256" key="12">
    <source>
        <dbReference type="ARBA" id="ARBA00049556"/>
    </source>
</evidence>
<dbReference type="Pfam" id="PF02737">
    <property type="entry name" value="3HCDH_N"/>
    <property type="match status" value="1"/>
</dbReference>
<proteinExistence type="predicted"/>
<dbReference type="InterPro" id="IPR006108">
    <property type="entry name" value="3HC_DH_C"/>
</dbReference>
<comment type="subcellular location">
    <subcellularLocation>
        <location evidence="1">Peroxisome</location>
    </subcellularLocation>
</comment>
<keyword evidence="4" id="KW-0442">Lipid degradation</keyword>
<evidence type="ECO:0000256" key="9">
    <source>
        <dbReference type="ARBA" id="ARBA00023235"/>
    </source>
</evidence>
<dbReference type="InterPro" id="IPR036291">
    <property type="entry name" value="NAD(P)-bd_dom_sf"/>
</dbReference>
<comment type="catalytic activity">
    <reaction evidence="12">
        <text>a (3S)-3-hydroxyacyl-CoA + NAD(+) = a 3-oxoacyl-CoA + NADH + H(+)</text>
        <dbReference type="Rhea" id="RHEA:22432"/>
        <dbReference type="ChEBI" id="CHEBI:15378"/>
        <dbReference type="ChEBI" id="CHEBI:57318"/>
        <dbReference type="ChEBI" id="CHEBI:57540"/>
        <dbReference type="ChEBI" id="CHEBI:57945"/>
        <dbReference type="ChEBI" id="CHEBI:90726"/>
        <dbReference type="EC" id="1.1.1.35"/>
    </reaction>
</comment>
<dbReference type="SUPFAM" id="SSF52096">
    <property type="entry name" value="ClpP/crotonase"/>
    <property type="match status" value="1"/>
</dbReference>
<dbReference type="Gene3D" id="3.40.50.720">
    <property type="entry name" value="NAD(P)-binding Rossmann-like Domain"/>
    <property type="match status" value="1"/>
</dbReference>
<evidence type="ECO:0000256" key="4">
    <source>
        <dbReference type="ARBA" id="ARBA00022963"/>
    </source>
</evidence>
<keyword evidence="6" id="KW-0520">NAD</keyword>
<accession>A0ABT3ZEG4</accession>
<dbReference type="InterPro" id="IPR008927">
    <property type="entry name" value="6-PGluconate_DH-like_C_sf"/>
</dbReference>
<evidence type="ECO:0000313" key="15">
    <source>
        <dbReference type="EMBL" id="MCY0150190.1"/>
    </source>
</evidence>
<evidence type="ECO:0000256" key="2">
    <source>
        <dbReference type="ARBA" id="ARBA00005005"/>
    </source>
</evidence>
<gene>
    <name evidence="15" type="ORF">OEG84_21400</name>
</gene>
<evidence type="ECO:0000256" key="10">
    <source>
        <dbReference type="ARBA" id="ARBA00023239"/>
    </source>
</evidence>
<dbReference type="Pfam" id="PF00378">
    <property type="entry name" value="ECH_1"/>
    <property type="match status" value="1"/>
</dbReference>
<dbReference type="Gene3D" id="3.90.226.10">
    <property type="entry name" value="2-enoyl-CoA Hydratase, Chain A, domain 1"/>
    <property type="match status" value="1"/>
</dbReference>
<evidence type="ECO:0000313" key="16">
    <source>
        <dbReference type="Proteomes" id="UP001073227"/>
    </source>
</evidence>
<keyword evidence="5" id="KW-0560">Oxidoreductase</keyword>
<dbReference type="Pfam" id="PF00725">
    <property type="entry name" value="3HCDH"/>
    <property type="match status" value="2"/>
</dbReference>
<keyword evidence="11" id="KW-0511">Multifunctional enzyme</keyword>
<keyword evidence="3" id="KW-0276">Fatty acid metabolism</keyword>
<evidence type="ECO:0000256" key="1">
    <source>
        <dbReference type="ARBA" id="ARBA00004275"/>
    </source>
</evidence>
<dbReference type="Proteomes" id="UP001073227">
    <property type="component" value="Unassembled WGS sequence"/>
</dbReference>
<protein>
    <submittedName>
        <fullName evidence="15">3-hydroxyacyl-CoA dehydrogenase NAD-binding domain-containing protein</fullName>
    </submittedName>
</protein>
<comment type="pathway">
    <text evidence="2">Lipid metabolism; fatty acid beta-oxidation.</text>
</comment>
<dbReference type="InterPro" id="IPR029045">
    <property type="entry name" value="ClpP/crotonase-like_dom_sf"/>
</dbReference>
<keyword evidence="9" id="KW-0413">Isomerase</keyword>
<dbReference type="PANTHER" id="PTHR23309:SF51">
    <property type="entry name" value="3-HYDROXYACYL-COA DEHYDROGENASE-RELATED"/>
    <property type="match status" value="1"/>
</dbReference>
<organism evidence="15 16">
    <name type="scientific">Hoeflea algicola</name>
    <dbReference type="NCBI Taxonomy" id="2983763"/>
    <lineage>
        <taxon>Bacteria</taxon>
        <taxon>Pseudomonadati</taxon>
        <taxon>Pseudomonadota</taxon>
        <taxon>Alphaproteobacteria</taxon>
        <taxon>Hyphomicrobiales</taxon>
        <taxon>Rhizobiaceae</taxon>
        <taxon>Hoeflea</taxon>
    </lineage>
</organism>
<evidence type="ECO:0000256" key="5">
    <source>
        <dbReference type="ARBA" id="ARBA00023002"/>
    </source>
</evidence>
<comment type="caution">
    <text evidence="15">The sequence shown here is derived from an EMBL/GenBank/DDBJ whole genome shotgun (WGS) entry which is preliminary data.</text>
</comment>
<dbReference type="SUPFAM" id="SSF48179">
    <property type="entry name" value="6-phosphogluconate dehydrogenase C-terminal domain-like"/>
    <property type="match status" value="2"/>
</dbReference>
<evidence type="ECO:0000256" key="6">
    <source>
        <dbReference type="ARBA" id="ARBA00023027"/>
    </source>
</evidence>
<dbReference type="SUPFAM" id="SSF51735">
    <property type="entry name" value="NAD(P)-binding Rossmann-fold domains"/>
    <property type="match status" value="1"/>
</dbReference>
<keyword evidence="7" id="KW-0443">Lipid metabolism</keyword>
<name>A0ABT3ZEG4_9HYPH</name>
<keyword evidence="16" id="KW-1185">Reference proteome</keyword>
<dbReference type="InterPro" id="IPR006176">
    <property type="entry name" value="3-OHacyl-CoA_DH_NAD-bd"/>
</dbReference>
<keyword evidence="10" id="KW-0456">Lyase</keyword>
<dbReference type="Gene3D" id="1.10.1040.50">
    <property type="match status" value="1"/>
</dbReference>
<feature type="domain" description="3-hydroxyacyl-CoA dehydrogenase NAD binding" evidence="14">
    <location>
        <begin position="295"/>
        <end position="472"/>
    </location>
</feature>
<evidence type="ECO:0000256" key="3">
    <source>
        <dbReference type="ARBA" id="ARBA00022832"/>
    </source>
</evidence>
<dbReference type="EMBL" id="JAOVZR010000001">
    <property type="protein sequence ID" value="MCY0150190.1"/>
    <property type="molecule type" value="Genomic_DNA"/>
</dbReference>
<dbReference type="CDD" id="cd06558">
    <property type="entry name" value="crotonase-like"/>
    <property type="match status" value="1"/>
</dbReference>
<evidence type="ECO:0000259" key="13">
    <source>
        <dbReference type="Pfam" id="PF00725"/>
    </source>
</evidence>
<reference evidence="15" key="1">
    <citation type="submission" date="2022-10" db="EMBL/GenBank/DDBJ databases">
        <title>Hoeflea sp. G2-23, isolated from marine algae.</title>
        <authorList>
            <person name="Kristyanto S."/>
            <person name="Kim J.M."/>
            <person name="Jeon C.O."/>
        </authorList>
    </citation>
    <scope>NUCLEOTIDE SEQUENCE</scope>
    <source>
        <strain evidence="15">G2-23</strain>
    </source>
</reference>
<evidence type="ECO:0000256" key="7">
    <source>
        <dbReference type="ARBA" id="ARBA00023098"/>
    </source>
</evidence>
<evidence type="ECO:0000259" key="14">
    <source>
        <dbReference type="Pfam" id="PF02737"/>
    </source>
</evidence>
<dbReference type="InterPro" id="IPR001753">
    <property type="entry name" value="Enoyl-CoA_hydra/iso"/>
</dbReference>
<sequence length="692" mass="74331">MKQAHSKPNVVHITWSNPPVNALSLATRKDIYEAVGAALADDRVDALVLSGEGGRFSGGADVREFNTEDASAFPSIIDIGRLLEESEKPCIAAIEGVALGGGLELALFCHGRVASGQALLGLPEVKLGVMPGAQGTQRLPRLIMAGIALEMMMEGRFITGAEAEQLGLVEAVTEGEPVTRAMQFAAEMVISEESPPRVQDMPVRFNGEPEAELARAMDKARSMRRGPAPEAIVTSVARAAGSRPDEAEAADTAAFFELAATPEAIALQHLFFAERSANRIESVASGATSRTIKLVGVVGAGTMGTGIAMAFANSGFRVHLFDANANSLARSEEIRSKAYASAQRRGKMDNAAAEAAQARIATVTSLDAMADADLIVEAVIEDMAVKKTIFAELDTMVRPDAVLATNTSFLDVAEIASVTETPARVLGMHFFSPAHIMRLVEVIRVRDTSDAALLTAMAVVRKLGKIGVVAGNCDGFIGNRMIDQYFLRANELLMEGASPRQVDDAMRGFGFAMGPFEMSDMAGNDVAWLNRKRHLAEDKSYRFPEIADAAAERGWYGQKTGKGWYIYLEGSRQGLDSPELLDLLDDVRARAGIEPRNIDAEEIVDRCIYALVNEGAKILEEGHAQRASDIDVVYVRGFGFPDLKGGPMHHAERMGLARIVDRINEFASASRFPGWEPAPLLVERAGTTGRLD</sequence>
<dbReference type="PANTHER" id="PTHR23309">
    <property type="entry name" value="3-HYDROXYACYL-COA DEHYROGENASE"/>
    <property type="match status" value="1"/>
</dbReference>
<dbReference type="RefSeq" id="WP_267655628.1">
    <property type="nucleotide sequence ID" value="NZ_JAOVZR010000001.1"/>
</dbReference>